<evidence type="ECO:0000313" key="7">
    <source>
        <dbReference type="Proteomes" id="UP000242415"/>
    </source>
</evidence>
<dbReference type="GO" id="GO:1901605">
    <property type="term" value="P:alpha-amino acid metabolic process"/>
    <property type="evidence" value="ECO:0007669"/>
    <property type="project" value="UniProtKB-ARBA"/>
</dbReference>
<dbReference type="InterPro" id="IPR036052">
    <property type="entry name" value="TrpB-like_PALP_sf"/>
</dbReference>
<keyword evidence="3" id="KW-0808">Transferase</keyword>
<accession>A0A1H3JUI7</accession>
<name>A0A1H3JUI7_9ACTN</name>
<dbReference type="EMBL" id="FNPH01000002">
    <property type="protein sequence ID" value="SDY43573.1"/>
    <property type="molecule type" value="Genomic_DNA"/>
</dbReference>
<protein>
    <submittedName>
        <fullName evidence="6">Cysteine synthase A</fullName>
    </submittedName>
</protein>
<comment type="subunit">
    <text evidence="2">Homodimer.</text>
</comment>
<evidence type="ECO:0000259" key="5">
    <source>
        <dbReference type="Pfam" id="PF00291"/>
    </source>
</evidence>
<dbReference type="InterPro" id="IPR023927">
    <property type="entry name" value="SbnA"/>
</dbReference>
<evidence type="ECO:0000256" key="2">
    <source>
        <dbReference type="ARBA" id="ARBA00011738"/>
    </source>
</evidence>
<keyword evidence="7" id="KW-1185">Reference proteome</keyword>
<dbReference type="NCBIfam" id="TIGR03945">
    <property type="entry name" value="PLP_SbnA_fam"/>
    <property type="match status" value="1"/>
</dbReference>
<evidence type="ECO:0000313" key="6">
    <source>
        <dbReference type="EMBL" id="SDY43573.1"/>
    </source>
</evidence>
<dbReference type="SUPFAM" id="SSF53686">
    <property type="entry name" value="Tryptophan synthase beta subunit-like PLP-dependent enzymes"/>
    <property type="match status" value="1"/>
</dbReference>
<dbReference type="RefSeq" id="WP_091553257.1">
    <property type="nucleotide sequence ID" value="NZ_FNPH01000002.1"/>
</dbReference>
<comment type="cofactor">
    <cofactor evidence="1">
        <name>pyridoxal 5'-phosphate</name>
        <dbReference type="ChEBI" id="CHEBI:597326"/>
    </cofactor>
</comment>
<dbReference type="STRING" id="405436.SAMN05444365_102254"/>
<dbReference type="InterPro" id="IPR050214">
    <property type="entry name" value="Cys_Synth/Cystath_Beta-Synth"/>
</dbReference>
<dbReference type="Proteomes" id="UP000242415">
    <property type="component" value="Unassembled WGS sequence"/>
</dbReference>
<reference evidence="7" key="1">
    <citation type="submission" date="2016-10" db="EMBL/GenBank/DDBJ databases">
        <authorList>
            <person name="Varghese N."/>
            <person name="Submissions S."/>
        </authorList>
    </citation>
    <scope>NUCLEOTIDE SEQUENCE [LARGE SCALE GENOMIC DNA]</scope>
    <source>
        <strain evidence="7">DSM 45245</strain>
    </source>
</reference>
<feature type="domain" description="Tryptophan synthase beta chain-like PALP" evidence="5">
    <location>
        <begin position="27"/>
        <end position="292"/>
    </location>
</feature>
<sequence length="328" mass="34684">MLVGSPLQGAIARHYAELPGFLPHASTFVKLEGLTVTGSIKHRTALSMLDALESAGRIGPGSELIESTSGNLGVALASICAARGYRITLVTDPNANVQSVRYMRALGAEIVIVDTRDGYDGYLHNRIAYIQRRLAESPTLVWPNQYASTANIEAHRLGTGAEIVAEFGRPDWLFVSVGSSGTLMGLVAHMREIGAATEVIGVDVVGSIVFGGAAGPRRLPGAGASRRPEIFTDDGSFRKITVPEAEAVRMCRRVARRHGLLLGGSSGLVLAAASALSSSIAPGSTVLVVSPDMGERYLETVYDNSWVSRNFGPDLLDNEAPEGFSAHD</sequence>
<dbReference type="AlphaFoldDB" id="A0A1H3JUI7"/>
<dbReference type="Gene3D" id="3.40.50.1100">
    <property type="match status" value="2"/>
</dbReference>
<gene>
    <name evidence="6" type="ORF">SAMN05444365_102254</name>
</gene>
<dbReference type="CDD" id="cd01561">
    <property type="entry name" value="CBS_like"/>
    <property type="match status" value="1"/>
</dbReference>
<keyword evidence="4" id="KW-0663">Pyridoxal phosphate</keyword>
<dbReference type="PANTHER" id="PTHR10314">
    <property type="entry name" value="CYSTATHIONINE BETA-SYNTHASE"/>
    <property type="match status" value="1"/>
</dbReference>
<organism evidence="6 7">
    <name type="scientific">Micromonospora pattaloongensis</name>
    <dbReference type="NCBI Taxonomy" id="405436"/>
    <lineage>
        <taxon>Bacteria</taxon>
        <taxon>Bacillati</taxon>
        <taxon>Actinomycetota</taxon>
        <taxon>Actinomycetes</taxon>
        <taxon>Micromonosporales</taxon>
        <taxon>Micromonosporaceae</taxon>
        <taxon>Micromonospora</taxon>
    </lineage>
</organism>
<dbReference type="Pfam" id="PF00291">
    <property type="entry name" value="PALP"/>
    <property type="match status" value="1"/>
</dbReference>
<evidence type="ECO:0000256" key="3">
    <source>
        <dbReference type="ARBA" id="ARBA00022679"/>
    </source>
</evidence>
<dbReference type="InterPro" id="IPR001926">
    <property type="entry name" value="TrpB-like_PALP"/>
</dbReference>
<dbReference type="GO" id="GO:0016740">
    <property type="term" value="F:transferase activity"/>
    <property type="evidence" value="ECO:0007669"/>
    <property type="project" value="UniProtKB-KW"/>
</dbReference>
<evidence type="ECO:0000256" key="4">
    <source>
        <dbReference type="ARBA" id="ARBA00022898"/>
    </source>
</evidence>
<dbReference type="OrthoDB" id="5176350at2"/>
<evidence type="ECO:0000256" key="1">
    <source>
        <dbReference type="ARBA" id="ARBA00001933"/>
    </source>
</evidence>
<proteinExistence type="predicted"/>